<dbReference type="GeneTree" id="ENSGT00940000155599"/>
<dbReference type="GO" id="GO:0016491">
    <property type="term" value="F:oxidoreductase activity"/>
    <property type="evidence" value="ECO:0007669"/>
    <property type="project" value="UniProtKB-KW"/>
</dbReference>
<evidence type="ECO:0000313" key="4">
    <source>
        <dbReference type="Ensembl" id="ENSJJAP00000010308.1"/>
    </source>
</evidence>
<name>A0A8C5KNM6_JACJA</name>
<dbReference type="InterPro" id="IPR002347">
    <property type="entry name" value="SDR_fam"/>
</dbReference>
<dbReference type="SUPFAM" id="SSF51735">
    <property type="entry name" value="NAD(P)-binding Rossmann-fold domains"/>
    <property type="match status" value="1"/>
</dbReference>
<keyword evidence="3" id="KW-0560">Oxidoreductase</keyword>
<organism evidence="4 5">
    <name type="scientific">Jaculus jaculus</name>
    <name type="common">Lesser Egyptian jerboa</name>
    <dbReference type="NCBI Taxonomy" id="51337"/>
    <lineage>
        <taxon>Eukaryota</taxon>
        <taxon>Metazoa</taxon>
        <taxon>Chordata</taxon>
        <taxon>Craniata</taxon>
        <taxon>Vertebrata</taxon>
        <taxon>Euteleostomi</taxon>
        <taxon>Mammalia</taxon>
        <taxon>Eutheria</taxon>
        <taxon>Euarchontoglires</taxon>
        <taxon>Glires</taxon>
        <taxon>Rodentia</taxon>
        <taxon>Myomorpha</taxon>
        <taxon>Dipodoidea</taxon>
        <taxon>Dipodidae</taxon>
        <taxon>Dipodinae</taxon>
        <taxon>Jaculus</taxon>
    </lineage>
</organism>
<keyword evidence="2" id="KW-0521">NADP</keyword>
<accession>A0A8C5KNM6</accession>
<evidence type="ECO:0000256" key="3">
    <source>
        <dbReference type="ARBA" id="ARBA00023002"/>
    </source>
</evidence>
<dbReference type="Pfam" id="PF00106">
    <property type="entry name" value="adh_short"/>
    <property type="match status" value="1"/>
</dbReference>
<proteinExistence type="inferred from homology"/>
<evidence type="ECO:0000256" key="1">
    <source>
        <dbReference type="ARBA" id="ARBA00006484"/>
    </source>
</evidence>
<protein>
    <submittedName>
        <fullName evidence="4">Dehydrogenase/reductase 13</fullName>
    </submittedName>
</protein>
<evidence type="ECO:0000313" key="5">
    <source>
        <dbReference type="Proteomes" id="UP000694385"/>
    </source>
</evidence>
<dbReference type="Gene3D" id="3.40.50.720">
    <property type="entry name" value="NAD(P)-binding Rossmann-like Domain"/>
    <property type="match status" value="1"/>
</dbReference>
<dbReference type="PANTHER" id="PTHR43157">
    <property type="entry name" value="PHOSPHATIDYLINOSITOL-GLYCAN BIOSYNTHESIS CLASS F PROTEIN-RELATED"/>
    <property type="match status" value="1"/>
</dbReference>
<sequence>MEALLLGAGLLLGAYVLVYYNLVKAPPCGGLGSLRGRTAVVTGANSGIGKMTALELARRGARVVLACRSRERGEAAAFDLRQLLYLVMMVQNCNPSTEKAGAQE</sequence>
<dbReference type="AlphaFoldDB" id="A0A8C5KNM6"/>
<dbReference type="PANTHER" id="PTHR43157:SF44">
    <property type="entry name" value="DEHYDROGENASE_REDUCTASE SDR FAMILY MEMBER 13"/>
    <property type="match status" value="1"/>
</dbReference>
<gene>
    <name evidence="4" type="primary">Dhrs13</name>
</gene>
<reference evidence="4" key="1">
    <citation type="submission" date="2025-08" db="UniProtKB">
        <authorList>
            <consortium name="Ensembl"/>
        </authorList>
    </citation>
    <scope>IDENTIFICATION</scope>
</reference>
<evidence type="ECO:0000256" key="2">
    <source>
        <dbReference type="ARBA" id="ARBA00022857"/>
    </source>
</evidence>
<dbReference type="InterPro" id="IPR036291">
    <property type="entry name" value="NAD(P)-bd_dom_sf"/>
</dbReference>
<comment type="similarity">
    <text evidence="1">Belongs to the short-chain dehydrogenases/reductases (SDR) family.</text>
</comment>
<dbReference type="Proteomes" id="UP000694385">
    <property type="component" value="Unassembled WGS sequence"/>
</dbReference>
<keyword evidence="5" id="KW-1185">Reference proteome</keyword>
<reference evidence="4" key="2">
    <citation type="submission" date="2025-09" db="UniProtKB">
        <authorList>
            <consortium name="Ensembl"/>
        </authorList>
    </citation>
    <scope>IDENTIFICATION</scope>
</reference>
<dbReference type="Ensembl" id="ENSJJAT00000016765.1">
    <property type="protein sequence ID" value="ENSJJAP00000010308.1"/>
    <property type="gene ID" value="ENSJJAG00000013937.1"/>
</dbReference>